<keyword evidence="2" id="KW-1185">Reference proteome</keyword>
<sequence length="89" mass="10397">MKEWLFPTITPPSIGDKFRQTEKDWVDTEREATIIEVTNVSKDGKYVKYEFTQIEGKPVVQSLSLSSYSSTSTYEIPTQHLYRLFEKVE</sequence>
<name>Q6WHV0_BPKVM</name>
<proteinExistence type="predicted"/>
<reference evidence="1 2" key="1">
    <citation type="journal article" date="2003" name="J. Bacteriol.">
        <title>Complete genome sequence of the broad-host-range vibriophage KVP40: comparative genomics of a T4-related bacteriophage.</title>
        <authorList>
            <person name="Miller E."/>
            <person name="Heidelberg J."/>
            <person name="Eisen J."/>
            <person name="Nelson W."/>
            <person name="Durkin A."/>
            <person name="Ciecko A."/>
            <person name="Feldblyum T."/>
            <person name="White O."/>
            <person name="Paulsen I."/>
            <person name="Nierman W."/>
            <person name="Lee J."/>
            <person name="Szczypinski B."/>
            <person name="Fraser C."/>
        </authorList>
    </citation>
    <scope>NUCLEOTIDE SEQUENCE</scope>
    <source>
        <strain evidence="2">Isolate Vibrio parahaemolyticus/Japan/Matsuzaki /1991</strain>
    </source>
</reference>
<evidence type="ECO:0000313" key="2">
    <source>
        <dbReference type="Proteomes" id="UP000001785"/>
    </source>
</evidence>
<organismHost>
    <name type="scientific">Vibrio parahaemolyticus</name>
    <dbReference type="NCBI Taxonomy" id="670"/>
</organismHost>
<organism evidence="1 2">
    <name type="scientific">Vibrio phage KVP40 (isolate Vibrio parahaemolyticus/Japan/Matsuzaki/1991)</name>
    <name type="common">KVP40</name>
    <name type="synonym">Bacteriophage KVP40</name>
    <dbReference type="NCBI Taxonomy" id="75320"/>
    <lineage>
        <taxon>Viruses</taxon>
        <taxon>Duplodnaviria</taxon>
        <taxon>Heunggongvirae</taxon>
        <taxon>Uroviricota</taxon>
        <taxon>Caudoviricetes</taxon>
        <taxon>Pantevenvirales</taxon>
        <taxon>Straboviridae</taxon>
        <taxon>Schizotequatrovirus</taxon>
        <taxon>Schizotequatrovirus KVP40</taxon>
    </lineage>
</organism>
<protein>
    <submittedName>
        <fullName evidence="1">Uncharacterized protein</fullName>
    </submittedName>
</protein>
<accession>Q6WHV0</accession>
<dbReference type="Proteomes" id="UP000001785">
    <property type="component" value="Segment"/>
</dbReference>
<gene>
    <name evidence="1" type="ORF">KVP40.0204</name>
</gene>
<dbReference type="RefSeq" id="NP_899450.1">
    <property type="nucleotide sequence ID" value="NC_005083.2"/>
</dbReference>
<dbReference type="KEGG" id="vg:2545668"/>
<dbReference type="GeneID" id="2545668"/>
<dbReference type="OrthoDB" id="27249at10239"/>
<dbReference type="EMBL" id="AY283928">
    <property type="protein sequence ID" value="AAQ64273.1"/>
    <property type="molecule type" value="Genomic_DNA"/>
</dbReference>
<evidence type="ECO:0000313" key="1">
    <source>
        <dbReference type="EMBL" id="AAQ64273.1"/>
    </source>
</evidence>